<proteinExistence type="predicted"/>
<gene>
    <name evidence="2" type="ORF">EVAR_78203_1</name>
</gene>
<evidence type="ECO:0000256" key="1">
    <source>
        <dbReference type="SAM" id="Phobius"/>
    </source>
</evidence>
<keyword evidence="1" id="KW-1133">Transmembrane helix</keyword>
<reference evidence="2 3" key="1">
    <citation type="journal article" date="2019" name="Commun. Biol.">
        <title>The bagworm genome reveals a unique fibroin gene that provides high tensile strength.</title>
        <authorList>
            <person name="Kono N."/>
            <person name="Nakamura H."/>
            <person name="Ohtoshi R."/>
            <person name="Tomita M."/>
            <person name="Numata K."/>
            <person name="Arakawa K."/>
        </authorList>
    </citation>
    <scope>NUCLEOTIDE SEQUENCE [LARGE SCALE GENOMIC DNA]</scope>
</reference>
<dbReference type="EMBL" id="BGZK01002469">
    <property type="protein sequence ID" value="GBP94152.1"/>
    <property type="molecule type" value="Genomic_DNA"/>
</dbReference>
<dbReference type="Proteomes" id="UP000299102">
    <property type="component" value="Unassembled WGS sequence"/>
</dbReference>
<evidence type="ECO:0000313" key="3">
    <source>
        <dbReference type="Proteomes" id="UP000299102"/>
    </source>
</evidence>
<comment type="caution">
    <text evidence="2">The sequence shown here is derived from an EMBL/GenBank/DDBJ whole genome shotgun (WGS) entry which is preliminary data.</text>
</comment>
<dbReference type="AlphaFoldDB" id="A0A4C2A320"/>
<feature type="transmembrane region" description="Helical" evidence="1">
    <location>
        <begin position="65"/>
        <end position="84"/>
    </location>
</feature>
<evidence type="ECO:0000313" key="2">
    <source>
        <dbReference type="EMBL" id="GBP94152.1"/>
    </source>
</evidence>
<keyword evidence="1" id="KW-0812">Transmembrane</keyword>
<accession>A0A4C2A320</accession>
<sequence length="101" mass="11546">MRRLPSPPETRNTIKSSSNFAPKAATPVCVSSTSYTANYRLFLYMVNFARRRQAFVSGGGERPDIHNAFFRIVAAFIFMPFVILRKGYGYRRRITSAFLLT</sequence>
<keyword evidence="3" id="KW-1185">Reference proteome</keyword>
<keyword evidence="1" id="KW-0472">Membrane</keyword>
<organism evidence="2 3">
    <name type="scientific">Eumeta variegata</name>
    <name type="common">Bagworm moth</name>
    <name type="synonym">Eumeta japonica</name>
    <dbReference type="NCBI Taxonomy" id="151549"/>
    <lineage>
        <taxon>Eukaryota</taxon>
        <taxon>Metazoa</taxon>
        <taxon>Ecdysozoa</taxon>
        <taxon>Arthropoda</taxon>
        <taxon>Hexapoda</taxon>
        <taxon>Insecta</taxon>
        <taxon>Pterygota</taxon>
        <taxon>Neoptera</taxon>
        <taxon>Endopterygota</taxon>
        <taxon>Lepidoptera</taxon>
        <taxon>Glossata</taxon>
        <taxon>Ditrysia</taxon>
        <taxon>Tineoidea</taxon>
        <taxon>Psychidae</taxon>
        <taxon>Oiketicinae</taxon>
        <taxon>Eumeta</taxon>
    </lineage>
</organism>
<name>A0A4C2A320_EUMVA</name>
<protein>
    <submittedName>
        <fullName evidence="2">Uncharacterized protein</fullName>
    </submittedName>
</protein>